<evidence type="ECO:0000256" key="12">
    <source>
        <dbReference type="ARBA" id="ARBA00023221"/>
    </source>
</evidence>
<evidence type="ECO:0000256" key="8">
    <source>
        <dbReference type="ARBA" id="ARBA00023011"/>
    </source>
</evidence>
<evidence type="ECO:0000256" key="4">
    <source>
        <dbReference type="ARBA" id="ARBA00022692"/>
    </source>
</evidence>
<dbReference type="Proteomes" id="UP000294933">
    <property type="component" value="Unassembled WGS sequence"/>
</dbReference>
<comment type="subcellular location">
    <subcellularLocation>
        <location evidence="1">Endoplasmic reticulum membrane</location>
        <topology evidence="1">Multi-pass membrane protein</topology>
    </subcellularLocation>
</comment>
<gene>
    <name evidence="14" type="ORF">BD410DRAFT_717676</name>
</gene>
<keyword evidence="5" id="KW-0256">Endoplasmic reticulum</keyword>
<keyword evidence="9" id="KW-0443">Lipid metabolism</keyword>
<evidence type="ECO:0000256" key="2">
    <source>
        <dbReference type="ARBA" id="ARBA00005377"/>
    </source>
</evidence>
<evidence type="ECO:0000256" key="1">
    <source>
        <dbReference type="ARBA" id="ARBA00004477"/>
    </source>
</evidence>
<evidence type="ECO:0000313" key="15">
    <source>
        <dbReference type="Proteomes" id="UP000294933"/>
    </source>
</evidence>
<keyword evidence="10 13" id="KW-0472">Membrane</keyword>
<organism evidence="14 15">
    <name type="scientific">Rickenella mellea</name>
    <dbReference type="NCBI Taxonomy" id="50990"/>
    <lineage>
        <taxon>Eukaryota</taxon>
        <taxon>Fungi</taxon>
        <taxon>Dikarya</taxon>
        <taxon>Basidiomycota</taxon>
        <taxon>Agaricomycotina</taxon>
        <taxon>Agaricomycetes</taxon>
        <taxon>Hymenochaetales</taxon>
        <taxon>Rickenellaceae</taxon>
        <taxon>Rickenella</taxon>
    </lineage>
</organism>
<evidence type="ECO:0000313" key="14">
    <source>
        <dbReference type="EMBL" id="TDL25542.1"/>
    </source>
</evidence>
<keyword evidence="11" id="KW-1207">Sterol metabolism</keyword>
<sequence length="131" mass="14856">LPQADGLLPKWQLLVAAMAFFNSAQNFWTLKLTRRVYNNAPAEVSALQARTFAVWTLTAGIVRLYCAYHVNEKVVYDLTLFTYLMAFSHFVSEIVFFRTASLIGPAFSPVVVATSSLIWMLTQYNFYVKAT</sequence>
<accession>A0A4Y7QEM2</accession>
<feature type="transmembrane region" description="Helical" evidence="13">
    <location>
        <begin position="12"/>
        <end position="29"/>
    </location>
</feature>
<comment type="similarity">
    <text evidence="2">Belongs to the ERG28 family.</text>
</comment>
<evidence type="ECO:0000256" key="5">
    <source>
        <dbReference type="ARBA" id="ARBA00022824"/>
    </source>
</evidence>
<feature type="transmembrane region" description="Helical" evidence="13">
    <location>
        <begin position="106"/>
        <end position="127"/>
    </location>
</feature>
<keyword evidence="6" id="KW-0752">Steroid biosynthesis</keyword>
<dbReference type="EMBL" id="ML170163">
    <property type="protein sequence ID" value="TDL25542.1"/>
    <property type="molecule type" value="Genomic_DNA"/>
</dbReference>
<dbReference type="PANTHER" id="PTHR15451:SF19">
    <property type="entry name" value="ERGOSTEROL BIOSYNTHETIC PROTEIN 28 HOMOLOG"/>
    <property type="match status" value="1"/>
</dbReference>
<dbReference type="InterPro" id="IPR005352">
    <property type="entry name" value="Erg28"/>
</dbReference>
<protein>
    <submittedName>
        <fullName evidence="14">Erg28-like protein</fullName>
    </submittedName>
</protein>
<keyword evidence="8" id="KW-0756">Sterol biosynthesis</keyword>
<dbReference type="GO" id="GO:0016126">
    <property type="term" value="P:sterol biosynthetic process"/>
    <property type="evidence" value="ECO:0007669"/>
    <property type="project" value="UniProtKB-KW"/>
</dbReference>
<dbReference type="PANTHER" id="PTHR15451">
    <property type="entry name" value="ERGOSTEROL BIOSYNTHETIC PROTEIN 28-RELATED"/>
    <property type="match status" value="1"/>
</dbReference>
<keyword evidence="7 13" id="KW-1133">Transmembrane helix</keyword>
<reference evidence="14 15" key="1">
    <citation type="submission" date="2018-06" db="EMBL/GenBank/DDBJ databases">
        <title>A transcriptomic atlas of mushroom development highlights an independent origin of complex multicellularity.</title>
        <authorList>
            <consortium name="DOE Joint Genome Institute"/>
            <person name="Krizsan K."/>
            <person name="Almasi E."/>
            <person name="Merenyi Z."/>
            <person name="Sahu N."/>
            <person name="Viragh M."/>
            <person name="Koszo T."/>
            <person name="Mondo S."/>
            <person name="Kiss B."/>
            <person name="Balint B."/>
            <person name="Kues U."/>
            <person name="Barry K."/>
            <person name="Hegedus J.C."/>
            <person name="Henrissat B."/>
            <person name="Johnson J."/>
            <person name="Lipzen A."/>
            <person name="Ohm R."/>
            <person name="Nagy I."/>
            <person name="Pangilinan J."/>
            <person name="Yan J."/>
            <person name="Xiong Y."/>
            <person name="Grigoriev I.V."/>
            <person name="Hibbett D.S."/>
            <person name="Nagy L.G."/>
        </authorList>
    </citation>
    <scope>NUCLEOTIDE SEQUENCE [LARGE SCALE GENOMIC DNA]</scope>
    <source>
        <strain evidence="14 15">SZMC22713</strain>
    </source>
</reference>
<keyword evidence="15" id="KW-1185">Reference proteome</keyword>
<evidence type="ECO:0000256" key="6">
    <source>
        <dbReference type="ARBA" id="ARBA00022955"/>
    </source>
</evidence>
<dbReference type="AlphaFoldDB" id="A0A4Y7QEM2"/>
<evidence type="ECO:0000256" key="10">
    <source>
        <dbReference type="ARBA" id="ARBA00023136"/>
    </source>
</evidence>
<keyword evidence="3" id="KW-0444">Lipid biosynthesis</keyword>
<feature type="transmembrane region" description="Helical" evidence="13">
    <location>
        <begin position="80"/>
        <end position="100"/>
    </location>
</feature>
<keyword evidence="4 13" id="KW-0812">Transmembrane</keyword>
<evidence type="ECO:0000256" key="13">
    <source>
        <dbReference type="SAM" id="Phobius"/>
    </source>
</evidence>
<proteinExistence type="inferred from homology"/>
<dbReference type="OrthoDB" id="6485510at2759"/>
<evidence type="ECO:0000256" key="7">
    <source>
        <dbReference type="ARBA" id="ARBA00022989"/>
    </source>
</evidence>
<evidence type="ECO:0000256" key="9">
    <source>
        <dbReference type="ARBA" id="ARBA00023098"/>
    </source>
</evidence>
<dbReference type="GO" id="GO:0005789">
    <property type="term" value="C:endoplasmic reticulum membrane"/>
    <property type="evidence" value="ECO:0007669"/>
    <property type="project" value="UniProtKB-SubCell"/>
</dbReference>
<dbReference type="VEuPathDB" id="FungiDB:BD410DRAFT_717676"/>
<dbReference type="Pfam" id="PF03694">
    <property type="entry name" value="Erg28"/>
    <property type="match status" value="1"/>
</dbReference>
<dbReference type="STRING" id="50990.A0A4Y7QEM2"/>
<name>A0A4Y7QEM2_9AGAM</name>
<evidence type="ECO:0000256" key="11">
    <source>
        <dbReference type="ARBA" id="ARBA00023166"/>
    </source>
</evidence>
<keyword evidence="12" id="KW-0753">Steroid metabolism</keyword>
<dbReference type="GO" id="GO:0030674">
    <property type="term" value="F:protein-macromolecule adaptor activity"/>
    <property type="evidence" value="ECO:0007669"/>
    <property type="project" value="TreeGrafter"/>
</dbReference>
<evidence type="ECO:0000256" key="3">
    <source>
        <dbReference type="ARBA" id="ARBA00022516"/>
    </source>
</evidence>
<feature type="transmembrane region" description="Helical" evidence="13">
    <location>
        <begin position="49"/>
        <end position="68"/>
    </location>
</feature>
<feature type="non-terminal residue" evidence="14">
    <location>
        <position position="1"/>
    </location>
</feature>